<evidence type="ECO:0000256" key="2">
    <source>
        <dbReference type="SAM" id="MobiDB-lite"/>
    </source>
</evidence>
<gene>
    <name evidence="3" type="ORF">ACFONL_18630</name>
</gene>
<dbReference type="EMBL" id="JBHRYC010000093">
    <property type="protein sequence ID" value="MFC3639356.1"/>
    <property type="molecule type" value="Genomic_DNA"/>
</dbReference>
<dbReference type="PANTHER" id="PTHR48207:SF4">
    <property type="entry name" value="BLL6097 PROTEIN"/>
    <property type="match status" value="1"/>
</dbReference>
<reference evidence="4" key="1">
    <citation type="journal article" date="2019" name="Int. J. Syst. Evol. Microbiol.">
        <title>The Global Catalogue of Microorganisms (GCM) 10K type strain sequencing project: providing services to taxonomists for standard genome sequencing and annotation.</title>
        <authorList>
            <consortium name="The Broad Institute Genomics Platform"/>
            <consortium name="The Broad Institute Genome Sequencing Center for Infectious Disease"/>
            <person name="Wu L."/>
            <person name="Ma J."/>
        </authorList>
    </citation>
    <scope>NUCLEOTIDE SEQUENCE [LARGE SCALE GENOMIC DNA]</scope>
    <source>
        <strain evidence="4">KCTC 42282</strain>
    </source>
</reference>
<evidence type="ECO:0000313" key="3">
    <source>
        <dbReference type="EMBL" id="MFC3639356.1"/>
    </source>
</evidence>
<dbReference type="RefSeq" id="WP_191319344.1">
    <property type="nucleotide sequence ID" value="NZ_BNCG01000007.1"/>
</dbReference>
<dbReference type="Gene3D" id="3.40.50.10540">
    <property type="entry name" value="Crotonobetainyl-coa:carnitine coa-transferase, domain 1"/>
    <property type="match status" value="1"/>
</dbReference>
<sequence>MERKPPLAGIRITDMSTVVFGPYCTQLLADLGADVIKVEPEEGDSARNIGASRATPSMGPIHLRLNRGKRSVTWDMKTEEGRQAIRSLLATSDVFIHNIRKDAIDRLGLGYDEVRKLRPDIVYVHCTGFGLDGPYAGLQAYDDVIQAASGAASLLPRVDGDPRPRYLPTLFADKVSGLHAAYATLAALMMRNRDGAGQFVEVPMFEAITSFNLLEHLCDATFVPPAGRWGYTRQLDPARQPMRTADGYISIAPYLDDRWVRFFQAAGHPEVLEEERFADKTLRRMNMTQMYEVAETILPEKTTAEWLALLKQANVPAFRCNEIDEVLDDKHLKAVGLFQERQHPTEGTYIEVRPPIRFSAFDYPKPAPAPAIGQHTHELGQELKAATDGRGATDSTSTARKSG</sequence>
<organism evidence="3 4">
    <name type="scientific">Camelimonas fluminis</name>
    <dbReference type="NCBI Taxonomy" id="1576911"/>
    <lineage>
        <taxon>Bacteria</taxon>
        <taxon>Pseudomonadati</taxon>
        <taxon>Pseudomonadota</taxon>
        <taxon>Alphaproteobacteria</taxon>
        <taxon>Hyphomicrobiales</taxon>
        <taxon>Chelatococcaceae</taxon>
        <taxon>Camelimonas</taxon>
    </lineage>
</organism>
<dbReference type="SUPFAM" id="SSF89796">
    <property type="entry name" value="CoA-transferase family III (CaiB/BaiF)"/>
    <property type="match status" value="1"/>
</dbReference>
<dbReference type="InterPro" id="IPR003673">
    <property type="entry name" value="CoA-Trfase_fam_III"/>
</dbReference>
<dbReference type="Gene3D" id="3.30.1540.10">
    <property type="entry name" value="formyl-coa transferase, domain 3"/>
    <property type="match status" value="1"/>
</dbReference>
<feature type="compositionally biased region" description="Basic and acidic residues" evidence="2">
    <location>
        <begin position="375"/>
        <end position="387"/>
    </location>
</feature>
<name>A0ABV7ULL9_9HYPH</name>
<keyword evidence="1 3" id="KW-0808">Transferase</keyword>
<keyword evidence="4" id="KW-1185">Reference proteome</keyword>
<dbReference type="GO" id="GO:0016740">
    <property type="term" value="F:transferase activity"/>
    <property type="evidence" value="ECO:0007669"/>
    <property type="project" value="UniProtKB-KW"/>
</dbReference>
<feature type="region of interest" description="Disordered" evidence="2">
    <location>
        <begin position="369"/>
        <end position="403"/>
    </location>
</feature>
<dbReference type="InterPro" id="IPR044855">
    <property type="entry name" value="CoA-Trfase_III_dom3_sf"/>
</dbReference>
<evidence type="ECO:0000256" key="1">
    <source>
        <dbReference type="ARBA" id="ARBA00022679"/>
    </source>
</evidence>
<dbReference type="Pfam" id="PF02515">
    <property type="entry name" value="CoA_transf_3"/>
    <property type="match status" value="1"/>
</dbReference>
<proteinExistence type="predicted"/>
<dbReference type="PANTHER" id="PTHR48207">
    <property type="entry name" value="SUCCINATE--HYDROXYMETHYLGLUTARATE COA-TRANSFERASE"/>
    <property type="match status" value="1"/>
</dbReference>
<accession>A0ABV7ULL9</accession>
<dbReference type="InterPro" id="IPR050483">
    <property type="entry name" value="CoA-transferase_III_domain"/>
</dbReference>
<feature type="compositionally biased region" description="Polar residues" evidence="2">
    <location>
        <begin position="393"/>
        <end position="403"/>
    </location>
</feature>
<protein>
    <submittedName>
        <fullName evidence="3">CaiB/BaiF CoA transferase family protein</fullName>
    </submittedName>
</protein>
<dbReference type="Proteomes" id="UP001595704">
    <property type="component" value="Unassembled WGS sequence"/>
</dbReference>
<dbReference type="InterPro" id="IPR023606">
    <property type="entry name" value="CoA-Trfase_III_dom_1_sf"/>
</dbReference>
<evidence type="ECO:0000313" key="4">
    <source>
        <dbReference type="Proteomes" id="UP001595704"/>
    </source>
</evidence>
<comment type="caution">
    <text evidence="3">The sequence shown here is derived from an EMBL/GenBank/DDBJ whole genome shotgun (WGS) entry which is preliminary data.</text>
</comment>